<proteinExistence type="predicted"/>
<dbReference type="PRINTS" id="PR00344">
    <property type="entry name" value="BCTRLSENSOR"/>
</dbReference>
<evidence type="ECO:0000256" key="1">
    <source>
        <dbReference type="ARBA" id="ARBA00000085"/>
    </source>
</evidence>
<dbReference type="PROSITE" id="PS50109">
    <property type="entry name" value="HIS_KIN"/>
    <property type="match status" value="1"/>
</dbReference>
<dbReference type="EC" id="2.7.13.3" evidence="2"/>
<comment type="catalytic activity">
    <reaction evidence="1">
        <text>ATP + protein L-histidine = ADP + protein N-phospho-L-histidine.</text>
        <dbReference type="EC" id="2.7.13.3"/>
    </reaction>
</comment>
<comment type="caution">
    <text evidence="10">The sequence shown here is derived from an EMBL/GenBank/DDBJ whole genome shotgun (WGS) entry which is preliminary data.</text>
</comment>
<dbReference type="Gene3D" id="3.30.565.10">
    <property type="entry name" value="Histidine kinase-like ATPase, C-terminal domain"/>
    <property type="match status" value="1"/>
</dbReference>
<dbReference type="Pfam" id="PF00512">
    <property type="entry name" value="HisKA"/>
    <property type="match status" value="1"/>
</dbReference>
<gene>
    <name evidence="10" type="ORF">ACFOHL_02425</name>
</gene>
<dbReference type="CDD" id="cd01007">
    <property type="entry name" value="PBP2_BvgS_HisK_like"/>
    <property type="match status" value="3"/>
</dbReference>
<dbReference type="PANTHER" id="PTHR43047:SF72">
    <property type="entry name" value="OSMOSENSING HISTIDINE PROTEIN KINASE SLN1"/>
    <property type="match status" value="1"/>
</dbReference>
<organism evidence="10 11">
    <name type="scientific">Agaribacter flavus</name>
    <dbReference type="NCBI Taxonomy" id="1902781"/>
    <lineage>
        <taxon>Bacteria</taxon>
        <taxon>Pseudomonadati</taxon>
        <taxon>Pseudomonadota</taxon>
        <taxon>Gammaproteobacteria</taxon>
        <taxon>Alteromonadales</taxon>
        <taxon>Alteromonadaceae</taxon>
        <taxon>Agaribacter</taxon>
    </lineage>
</organism>
<evidence type="ECO:0000313" key="10">
    <source>
        <dbReference type="EMBL" id="MFC3120466.1"/>
    </source>
</evidence>
<dbReference type="EMBL" id="JBHRSW010000005">
    <property type="protein sequence ID" value="MFC3120466.1"/>
    <property type="molecule type" value="Genomic_DNA"/>
</dbReference>
<dbReference type="Gene3D" id="3.40.190.10">
    <property type="entry name" value="Periplasmic binding protein-like II"/>
    <property type="match status" value="6"/>
</dbReference>
<evidence type="ECO:0000259" key="8">
    <source>
        <dbReference type="PROSITE" id="PS50109"/>
    </source>
</evidence>
<keyword evidence="11" id="KW-1185">Reference proteome</keyword>
<keyword evidence="3 6" id="KW-0597">Phosphoprotein</keyword>
<dbReference type="Gene3D" id="1.10.287.130">
    <property type="match status" value="1"/>
</dbReference>
<protein>
    <recommendedName>
        <fullName evidence="2">histidine kinase</fullName>
        <ecNumber evidence="2">2.7.13.3</ecNumber>
    </recommendedName>
</protein>
<dbReference type="InterPro" id="IPR011006">
    <property type="entry name" value="CheY-like_superfamily"/>
</dbReference>
<evidence type="ECO:0000256" key="2">
    <source>
        <dbReference type="ARBA" id="ARBA00012438"/>
    </source>
</evidence>
<dbReference type="CDD" id="cd00082">
    <property type="entry name" value="HisKA"/>
    <property type="match status" value="1"/>
</dbReference>
<feature type="modified residue" description="4-aspartylphosphate" evidence="6">
    <location>
        <position position="1225"/>
    </location>
</feature>
<dbReference type="PROSITE" id="PS50110">
    <property type="entry name" value="RESPONSE_REGULATORY"/>
    <property type="match status" value="1"/>
</dbReference>
<evidence type="ECO:0000259" key="9">
    <source>
        <dbReference type="PROSITE" id="PS50110"/>
    </source>
</evidence>
<keyword evidence="7" id="KW-0175">Coiled coil</keyword>
<dbReference type="InterPro" id="IPR036097">
    <property type="entry name" value="HisK_dim/P_sf"/>
</dbReference>
<dbReference type="Gene3D" id="3.40.50.2300">
    <property type="match status" value="1"/>
</dbReference>
<accession>A0ABV7FM39</accession>
<dbReference type="SMART" id="SM00387">
    <property type="entry name" value="HATPase_c"/>
    <property type="match status" value="1"/>
</dbReference>
<dbReference type="Pfam" id="PF00497">
    <property type="entry name" value="SBP_bac_3"/>
    <property type="match status" value="3"/>
</dbReference>
<dbReference type="InterPro" id="IPR004358">
    <property type="entry name" value="Sig_transdc_His_kin-like_C"/>
</dbReference>
<dbReference type="SUPFAM" id="SSF53850">
    <property type="entry name" value="Periplasmic binding protein-like II"/>
    <property type="match status" value="3"/>
</dbReference>
<dbReference type="SUPFAM" id="SSF52172">
    <property type="entry name" value="CheY-like"/>
    <property type="match status" value="1"/>
</dbReference>
<dbReference type="PANTHER" id="PTHR43047">
    <property type="entry name" value="TWO-COMPONENT HISTIDINE PROTEIN KINASE"/>
    <property type="match status" value="1"/>
</dbReference>
<dbReference type="SUPFAM" id="SSF55874">
    <property type="entry name" value="ATPase domain of HSP90 chaperone/DNA topoisomerase II/histidine kinase"/>
    <property type="match status" value="1"/>
</dbReference>
<dbReference type="InterPro" id="IPR003661">
    <property type="entry name" value="HisK_dim/P_dom"/>
</dbReference>
<evidence type="ECO:0000313" key="11">
    <source>
        <dbReference type="Proteomes" id="UP001595478"/>
    </source>
</evidence>
<dbReference type="InterPro" id="IPR036890">
    <property type="entry name" value="HATPase_C_sf"/>
</dbReference>
<keyword evidence="5" id="KW-0418">Kinase</keyword>
<evidence type="ECO:0000256" key="4">
    <source>
        <dbReference type="ARBA" id="ARBA00022679"/>
    </source>
</evidence>
<sequence>MALTLLCSMWVWAQATNNSELLTPEEQKWLNNNPKIRVGASLDWTPFNFVNEKGQYQGIARDYLDLVAKYTGIQYEFVADTWQNNLARIQNNEIDLLPAVYRTREREAYLNFSRPYFEALDYFFAHQDLQLNTFEDLNYKKLAVPKAYAHREIINQHFPKIEIIDAESFGDAIDLVLERKADLLFDTYGALVYTLEKEGISTIKPFKSTRHLGKNPIHVATNKHKPILAQIIQKGLNAISDNEQRAIHNKWFKTKAQNNEYSPNFAVSQNLLKLSPQELEWIDEHPVINVAGDYSWAPFEFRNDQGLHDGLGQDLLTNISDLTGLQFHVTTDVWEKSLQLVKDKERDLLVAAFKTEERKDYLLFSNPYVSVLNYFFIRDTLSIQALSDLRGKRLAIIKDSAREKEIHQLIPDLETVYVESPDQAIAYLVEIKADVLYDPYAVINYILQKQNISGIKPFQSIPNSPVNNLHIAVRDDFHLLVSILNKALVYIENNNMQALTNKWLGTDQQYSPRAMVSISEEEQAWLNENNVFTIVGDPDWMPFEGKNANNQHQGIVKDYLDIFTHVLGVEFNYLPTDSWQASKELVFAGKVNMVSAFPDYQPFQNLAFTDSYINTPIVFVTQNENKYIEDISQVLHKRITLLKDYPSTKDLINKYPSISFSLVTSPEQGLDDLSSGKTDVFIGSLAQVNYQIAEKGYAGLRVVGKTQYNLAISFAIDQEHAPLIPILNRVLTNISPAEKQSILDKWGNRDLVVKTDYTLVFGIVLVASFIIAFIFIWNRRLQQEITLRTQTELSLKQVEKNLRMVIENIPIIIYVAEYETNKLLMANPYATDALSIKDKDVSTLSSTRFYDKKLGNVSEKQVEITDYNGNKIDGLLSIIPIRFQGKKALLHIVVNLSERVAMERALEEAKNNAISANNAKSEFLANMSHEIRTPMNAIIGFTELLHEQVQDNKLKSFVKTIKSAGNALLLLINDILDLSKIEAGKLTLSKEVCNPHSIFEEVSNIFTMNVRSKGLDFMLEVDEKIPKALLLDATRIRQILFNLVGNAVKFTDKGMITLRATALNEDDIHSKIDLRIDVEDTGIGIPEDKLKQIFESFQQQEGQSVRKYGGTGLGLSISKRLTELMDGTISVNSKPDLGSCFSVYLNAVDIASIEQTRVDASPHAQPDKIVAFNCGKVLIVDDVADNRRLLVEIFKTLGIEYEEASNGKEAVQLADMNHYDAIIMDIRMPEMDGYQAAELIKTSTPNTPVIALTASVMRDDYERKRRENFSGYLRKPVLKKELIEELKKYLHHSENTLTEANSVAASDIPDVLRDMLTSTYASECEALKLDNDLDRIANFAQRLLVLSKQYESNTLENYANSLIEATDIFDILAIKATLSEFDTLLDKAC</sequence>
<dbReference type="SMART" id="SM00062">
    <property type="entry name" value="PBPb"/>
    <property type="match status" value="3"/>
</dbReference>
<evidence type="ECO:0000256" key="6">
    <source>
        <dbReference type="PROSITE-ProRule" id="PRU00169"/>
    </source>
</evidence>
<feature type="domain" description="Response regulatory" evidence="9">
    <location>
        <begin position="1176"/>
        <end position="1290"/>
    </location>
</feature>
<dbReference type="SMART" id="SM00448">
    <property type="entry name" value="REC"/>
    <property type="match status" value="1"/>
</dbReference>
<name>A0ABV7FM39_9ALTE</name>
<dbReference type="SMART" id="SM00388">
    <property type="entry name" value="HisKA"/>
    <property type="match status" value="1"/>
</dbReference>
<evidence type="ECO:0000256" key="3">
    <source>
        <dbReference type="ARBA" id="ARBA00022553"/>
    </source>
</evidence>
<dbReference type="Pfam" id="PF02518">
    <property type="entry name" value="HATPase_c"/>
    <property type="match status" value="1"/>
</dbReference>
<dbReference type="CDD" id="cd16922">
    <property type="entry name" value="HATPase_EvgS-ArcB-TorS-like"/>
    <property type="match status" value="1"/>
</dbReference>
<dbReference type="InterPro" id="IPR003594">
    <property type="entry name" value="HATPase_dom"/>
</dbReference>
<dbReference type="InterPro" id="IPR001789">
    <property type="entry name" value="Sig_transdc_resp-reg_receiver"/>
</dbReference>
<dbReference type="SUPFAM" id="SSF47384">
    <property type="entry name" value="Homodimeric domain of signal transducing histidine kinase"/>
    <property type="match status" value="1"/>
</dbReference>
<evidence type="ECO:0000256" key="7">
    <source>
        <dbReference type="SAM" id="Coils"/>
    </source>
</evidence>
<dbReference type="Pfam" id="PF00072">
    <property type="entry name" value="Response_reg"/>
    <property type="match status" value="1"/>
</dbReference>
<evidence type="ECO:0000256" key="5">
    <source>
        <dbReference type="ARBA" id="ARBA00022777"/>
    </source>
</evidence>
<dbReference type="InterPro" id="IPR005467">
    <property type="entry name" value="His_kinase_dom"/>
</dbReference>
<reference evidence="11" key="1">
    <citation type="journal article" date="2019" name="Int. J. Syst. Evol. Microbiol.">
        <title>The Global Catalogue of Microorganisms (GCM) 10K type strain sequencing project: providing services to taxonomists for standard genome sequencing and annotation.</title>
        <authorList>
            <consortium name="The Broad Institute Genomics Platform"/>
            <consortium name="The Broad Institute Genome Sequencing Center for Infectious Disease"/>
            <person name="Wu L."/>
            <person name="Ma J."/>
        </authorList>
    </citation>
    <scope>NUCLEOTIDE SEQUENCE [LARGE SCALE GENOMIC DNA]</scope>
    <source>
        <strain evidence="11">KCTC 52473</strain>
    </source>
</reference>
<dbReference type="InterPro" id="IPR001638">
    <property type="entry name" value="Solute-binding_3/MltF_N"/>
</dbReference>
<feature type="coiled-coil region" evidence="7">
    <location>
        <begin position="899"/>
        <end position="926"/>
    </location>
</feature>
<keyword evidence="4" id="KW-0808">Transferase</keyword>
<dbReference type="Proteomes" id="UP001595478">
    <property type="component" value="Unassembled WGS sequence"/>
</dbReference>
<feature type="domain" description="Histidine kinase" evidence="8">
    <location>
        <begin position="926"/>
        <end position="1149"/>
    </location>
</feature>
<dbReference type="CDD" id="cd17546">
    <property type="entry name" value="REC_hyHK_CKI1_RcsC-like"/>
    <property type="match status" value="1"/>
</dbReference>